<feature type="compositionally biased region" description="Basic and acidic residues" evidence="1">
    <location>
        <begin position="58"/>
        <end position="68"/>
    </location>
</feature>
<dbReference type="AlphaFoldDB" id="A0A8J2W755"/>
<protein>
    <submittedName>
        <fullName evidence="2">(African queen) hypothetical protein</fullName>
    </submittedName>
</protein>
<gene>
    <name evidence="2" type="ORF">DCHRY22_LOCUS10661</name>
</gene>
<keyword evidence="3" id="KW-1185">Reference proteome</keyword>
<reference evidence="2" key="1">
    <citation type="submission" date="2021-09" db="EMBL/GenBank/DDBJ databases">
        <authorList>
            <person name="Martin H S."/>
        </authorList>
    </citation>
    <scope>NUCLEOTIDE SEQUENCE</scope>
</reference>
<dbReference type="OrthoDB" id="25761at2759"/>
<accession>A0A8J2W755</accession>
<organism evidence="2 3">
    <name type="scientific">Danaus chrysippus</name>
    <name type="common">African queen</name>
    <dbReference type="NCBI Taxonomy" id="151541"/>
    <lineage>
        <taxon>Eukaryota</taxon>
        <taxon>Metazoa</taxon>
        <taxon>Ecdysozoa</taxon>
        <taxon>Arthropoda</taxon>
        <taxon>Hexapoda</taxon>
        <taxon>Insecta</taxon>
        <taxon>Pterygota</taxon>
        <taxon>Neoptera</taxon>
        <taxon>Endopterygota</taxon>
        <taxon>Lepidoptera</taxon>
        <taxon>Glossata</taxon>
        <taxon>Ditrysia</taxon>
        <taxon>Papilionoidea</taxon>
        <taxon>Nymphalidae</taxon>
        <taxon>Danainae</taxon>
        <taxon>Danaini</taxon>
        <taxon>Danaina</taxon>
        <taxon>Danaus</taxon>
        <taxon>Anosia</taxon>
    </lineage>
</organism>
<feature type="region of interest" description="Disordered" evidence="1">
    <location>
        <begin position="58"/>
        <end position="78"/>
    </location>
</feature>
<name>A0A8J2W755_9NEOP</name>
<sequence length="78" mass="8766">MIINKCWELGFSSDRGPLPAGGPWHFADLPPCSYATDKKSTRRFICNAQTSGVFNPAKELEAKMKERNSDDDDDDDEQ</sequence>
<dbReference type="Proteomes" id="UP000789524">
    <property type="component" value="Unassembled WGS sequence"/>
</dbReference>
<dbReference type="EMBL" id="CAKASE010000071">
    <property type="protein sequence ID" value="CAG9573801.1"/>
    <property type="molecule type" value="Genomic_DNA"/>
</dbReference>
<proteinExistence type="predicted"/>
<evidence type="ECO:0000313" key="3">
    <source>
        <dbReference type="Proteomes" id="UP000789524"/>
    </source>
</evidence>
<comment type="caution">
    <text evidence="2">The sequence shown here is derived from an EMBL/GenBank/DDBJ whole genome shotgun (WGS) entry which is preliminary data.</text>
</comment>
<feature type="compositionally biased region" description="Acidic residues" evidence="1">
    <location>
        <begin position="69"/>
        <end position="78"/>
    </location>
</feature>
<evidence type="ECO:0000256" key="1">
    <source>
        <dbReference type="SAM" id="MobiDB-lite"/>
    </source>
</evidence>
<evidence type="ECO:0000313" key="2">
    <source>
        <dbReference type="EMBL" id="CAG9573801.1"/>
    </source>
</evidence>